<feature type="domain" description="PG-1098 ferredoxin-like" evidence="3">
    <location>
        <begin position="287"/>
        <end position="330"/>
    </location>
</feature>
<keyword evidence="5" id="KW-1185">Reference proteome</keyword>
<dbReference type="InterPro" id="IPR054168">
    <property type="entry name" value="PG_1098_Fer"/>
</dbReference>
<dbReference type="Proteomes" id="UP001596020">
    <property type="component" value="Unassembled WGS sequence"/>
</dbReference>
<protein>
    <recommendedName>
        <fullName evidence="6">THUMP-like domain-containing protein</fullName>
    </recommendedName>
</protein>
<dbReference type="SUPFAM" id="SSF53335">
    <property type="entry name" value="S-adenosyl-L-methionine-dependent methyltransferases"/>
    <property type="match status" value="1"/>
</dbReference>
<evidence type="ECO:0000313" key="4">
    <source>
        <dbReference type="EMBL" id="MFC4666387.1"/>
    </source>
</evidence>
<dbReference type="InterPro" id="IPR054111">
    <property type="entry name" value="PG_1098_N"/>
</dbReference>
<organism evidence="4 5">
    <name type="scientific">Falsiporphyromonas endometrii</name>
    <dbReference type="NCBI Taxonomy" id="1387297"/>
    <lineage>
        <taxon>Bacteria</taxon>
        <taxon>Pseudomonadati</taxon>
        <taxon>Bacteroidota</taxon>
        <taxon>Bacteroidia</taxon>
        <taxon>Bacteroidales</taxon>
        <taxon>Porphyromonadaceae</taxon>
        <taxon>Falsiporphyromonas</taxon>
    </lineage>
</organism>
<gene>
    <name evidence="4" type="ORF">ACFO3G_07235</name>
</gene>
<evidence type="ECO:0000259" key="2">
    <source>
        <dbReference type="Pfam" id="PF21911"/>
    </source>
</evidence>
<dbReference type="Pfam" id="PF18096">
    <property type="entry name" value="Thump_like"/>
    <property type="match status" value="1"/>
</dbReference>
<feature type="domain" description="PG-1098 N-terminal" evidence="2">
    <location>
        <begin position="4"/>
        <end position="43"/>
    </location>
</feature>
<dbReference type="InterPro" id="IPR041497">
    <property type="entry name" value="Thump-like"/>
</dbReference>
<proteinExistence type="predicted"/>
<feature type="domain" description="THUMP-like" evidence="1">
    <location>
        <begin position="331"/>
        <end position="393"/>
    </location>
</feature>
<dbReference type="RefSeq" id="WP_380079408.1">
    <property type="nucleotide sequence ID" value="NZ_JBHSGO010000196.1"/>
</dbReference>
<comment type="caution">
    <text evidence="4">The sequence shown here is derived from an EMBL/GenBank/DDBJ whole genome shotgun (WGS) entry which is preliminary data.</text>
</comment>
<evidence type="ECO:0008006" key="6">
    <source>
        <dbReference type="Google" id="ProtNLM"/>
    </source>
</evidence>
<dbReference type="Gene3D" id="1.10.10.1110">
    <property type="entry name" value="Methyltransferase PG1098, N-terminal domain"/>
    <property type="match status" value="1"/>
</dbReference>
<dbReference type="Pfam" id="PF22013">
    <property type="entry name" value="PG_1098_Fer"/>
    <property type="match status" value="1"/>
</dbReference>
<dbReference type="Gene3D" id="3.40.50.150">
    <property type="entry name" value="Vaccinia Virus protein VP39"/>
    <property type="match status" value="1"/>
</dbReference>
<accession>A0ABV9K862</accession>
<evidence type="ECO:0000259" key="3">
    <source>
        <dbReference type="Pfam" id="PF22013"/>
    </source>
</evidence>
<sequence length="403" mass="45533">MHCISEILSFADKYRDVNPDRILLGKNFIPHELRKAVALQVELRRKLQHKLPSWAESHVYIPSKLALEQSSSMTIAKYKTRFVGEKDVVADLTGGLGVDLYYLSRATSEMCYYCEKQEQLAEAAKFNYNLLCQDRIPHVFCGDSLSMLDDLISKGVSLIYVDPARRAGIAGGKEYERKYAIRDCQPDVCKLIPLLPQNGSVRLLIKLSPMLDIKDTLLSVGVASEMHIISQKGELKELLLYCDMSKEISWEQVPITVVDLATANQFIFTLEEEQNAKYQLAEHIAQYLYTPNAGIMKSGGFKSLAIRLGLQILHPNTHIFTSNCLCDKFPGRVLKVHEIIPFHNKNFKALKSSVKAANVFCRNFKLTTNQLRDKLKMKEAETPYVIGLKAMGDEQFIVVAIPV</sequence>
<dbReference type="EMBL" id="JBHSGO010000196">
    <property type="protein sequence ID" value="MFC4666387.1"/>
    <property type="molecule type" value="Genomic_DNA"/>
</dbReference>
<evidence type="ECO:0000259" key="1">
    <source>
        <dbReference type="Pfam" id="PF18096"/>
    </source>
</evidence>
<dbReference type="InterPro" id="IPR029063">
    <property type="entry name" value="SAM-dependent_MTases_sf"/>
</dbReference>
<evidence type="ECO:0000313" key="5">
    <source>
        <dbReference type="Proteomes" id="UP001596020"/>
    </source>
</evidence>
<dbReference type="Pfam" id="PF21911">
    <property type="entry name" value="PG_1098_N"/>
    <property type="match status" value="1"/>
</dbReference>
<reference evidence="5" key="1">
    <citation type="journal article" date="2019" name="Int. J. Syst. Evol. Microbiol.">
        <title>The Global Catalogue of Microorganisms (GCM) 10K type strain sequencing project: providing services to taxonomists for standard genome sequencing and annotation.</title>
        <authorList>
            <consortium name="The Broad Institute Genomics Platform"/>
            <consortium name="The Broad Institute Genome Sequencing Center for Infectious Disease"/>
            <person name="Wu L."/>
            <person name="Ma J."/>
        </authorList>
    </citation>
    <scope>NUCLEOTIDE SEQUENCE [LARGE SCALE GENOMIC DNA]</scope>
    <source>
        <strain evidence="5">CGMCC 4.7357</strain>
    </source>
</reference>
<name>A0ABV9K862_9PORP</name>